<dbReference type="EMBL" id="CAADIP010000027">
    <property type="protein sequence ID" value="VFR90972.1"/>
    <property type="molecule type" value="Genomic_DNA"/>
</dbReference>
<reference evidence="1" key="1">
    <citation type="submission" date="2019-03" db="EMBL/GenBank/DDBJ databases">
        <authorList>
            <person name="Danneels B."/>
        </authorList>
    </citation>
    <scope>NUCLEOTIDE SEQUENCE</scope>
</reference>
<gene>
    <name evidence="1" type="ORF">ANT2_2185</name>
    <name evidence="3" type="ORF">ANT3_2187</name>
    <name evidence="2" type="ORF">BRI6_2307</name>
    <name evidence="5" type="ORF">BRI9_2362</name>
    <name evidence="6" type="ORF">IVO3_2361</name>
    <name evidence="4" type="ORF">RAN3_2177</name>
    <name evidence="7" type="ORF">RAN7_2336</name>
</gene>
<evidence type="ECO:0000313" key="2">
    <source>
        <dbReference type="EMBL" id="VFR56059.1"/>
    </source>
</evidence>
<evidence type="ECO:0000313" key="5">
    <source>
        <dbReference type="EMBL" id="VFR88217.1"/>
    </source>
</evidence>
<dbReference type="EMBL" id="CAADIO010000004">
    <property type="protein sequence ID" value="VFR79510.1"/>
    <property type="molecule type" value="Genomic_DNA"/>
</dbReference>
<evidence type="ECO:0000313" key="4">
    <source>
        <dbReference type="EMBL" id="VFR79510.1"/>
    </source>
</evidence>
<name>A0A484RDL1_9ZZZZ</name>
<sequence>MSRREGSGNAFQSFAHQDGRGILAFASSRFREMLQTLIC</sequence>
<dbReference type="EMBL" id="CAADIG010000025">
    <property type="protein sequence ID" value="VFR48488.1"/>
    <property type="molecule type" value="Genomic_DNA"/>
</dbReference>
<protein>
    <submittedName>
        <fullName evidence="1">Uncharacterized protein</fullName>
    </submittedName>
</protein>
<evidence type="ECO:0000313" key="7">
    <source>
        <dbReference type="EMBL" id="VFS21034.1"/>
    </source>
</evidence>
<dbReference type="EMBL" id="CAADIZ010000003">
    <property type="protein sequence ID" value="VFS21034.1"/>
    <property type="molecule type" value="Genomic_DNA"/>
</dbReference>
<dbReference type="EMBL" id="CAADII010000053">
    <property type="protein sequence ID" value="VFR56059.1"/>
    <property type="molecule type" value="Genomic_DNA"/>
</dbReference>
<evidence type="ECO:0000313" key="6">
    <source>
        <dbReference type="EMBL" id="VFR90972.1"/>
    </source>
</evidence>
<evidence type="ECO:0000313" key="3">
    <source>
        <dbReference type="EMBL" id="VFR59444.1"/>
    </source>
</evidence>
<dbReference type="AlphaFoldDB" id="A0A484RDL1"/>
<evidence type="ECO:0000313" key="1">
    <source>
        <dbReference type="EMBL" id="VFR48488.1"/>
    </source>
</evidence>
<accession>A0A484RDL1</accession>
<dbReference type="EMBL" id="CAADID010000007">
    <property type="protein sequence ID" value="VFR59444.1"/>
    <property type="molecule type" value="Genomic_DNA"/>
</dbReference>
<dbReference type="EMBL" id="CAADIK010000069">
    <property type="protein sequence ID" value="VFR88217.1"/>
    <property type="molecule type" value="Genomic_DNA"/>
</dbReference>
<proteinExistence type="predicted"/>
<organism evidence="1">
    <name type="scientific">plant metagenome</name>
    <dbReference type="NCBI Taxonomy" id="1297885"/>
    <lineage>
        <taxon>unclassified sequences</taxon>
        <taxon>metagenomes</taxon>
        <taxon>organismal metagenomes</taxon>
    </lineage>
</organism>